<keyword evidence="2" id="KW-1185">Reference proteome</keyword>
<dbReference type="Proteomes" id="UP000502415">
    <property type="component" value="Chromosome"/>
</dbReference>
<reference evidence="1 2" key="1">
    <citation type="submission" date="2020-04" db="EMBL/GenBank/DDBJ databases">
        <title>Genome sequencing of novel species.</title>
        <authorList>
            <person name="Heo J."/>
            <person name="Kim S.-J."/>
            <person name="Kim J.-S."/>
            <person name="Hong S.-B."/>
            <person name="Kwon S.-W."/>
        </authorList>
    </citation>
    <scope>NUCLEOTIDE SEQUENCE [LARGE SCALE GENOMIC DNA]</scope>
    <source>
        <strain evidence="1 2">GN2-R2</strain>
    </source>
</reference>
<protein>
    <recommendedName>
        <fullName evidence="3">Flagellar protein FliT</fullName>
    </recommendedName>
</protein>
<accession>A0A7Z2ZV16</accession>
<evidence type="ECO:0000313" key="2">
    <source>
        <dbReference type="Proteomes" id="UP000502415"/>
    </source>
</evidence>
<name>A0A7Z2ZV16_9BURK</name>
<dbReference type="EMBL" id="CP051685">
    <property type="protein sequence ID" value="QJE03133.1"/>
    <property type="molecule type" value="Genomic_DNA"/>
</dbReference>
<proteinExistence type="predicted"/>
<dbReference type="KEGG" id="mfy:HH212_02420"/>
<organism evidence="1 2">
    <name type="scientific">Massilia forsythiae</name>
    <dbReference type="NCBI Taxonomy" id="2728020"/>
    <lineage>
        <taxon>Bacteria</taxon>
        <taxon>Pseudomonadati</taxon>
        <taxon>Pseudomonadota</taxon>
        <taxon>Betaproteobacteria</taxon>
        <taxon>Burkholderiales</taxon>
        <taxon>Oxalobacteraceae</taxon>
        <taxon>Telluria group</taxon>
        <taxon>Massilia</taxon>
    </lineage>
</organism>
<gene>
    <name evidence="1" type="ORF">HH212_02420</name>
</gene>
<sequence length="100" mass="10274">MAETLQAATAAADWAQLGEQVSTLAPQLRALAARGPWSAAEQSALRRLRAAHDGAQAAAAAAANALAVRLDELRANRDGWFAYALHGDAPSDAGAGMTHV</sequence>
<dbReference type="AlphaFoldDB" id="A0A7Z2ZV16"/>
<evidence type="ECO:0008006" key="3">
    <source>
        <dbReference type="Google" id="ProtNLM"/>
    </source>
</evidence>
<evidence type="ECO:0000313" key="1">
    <source>
        <dbReference type="EMBL" id="QJE03133.1"/>
    </source>
</evidence>